<evidence type="ECO:0000313" key="3">
    <source>
        <dbReference type="EMBL" id="QHT13837.1"/>
    </source>
</evidence>
<name>A0A6C0DBF7_9ZZZZ</name>
<proteinExistence type="predicted"/>
<reference evidence="3" key="1">
    <citation type="journal article" date="2020" name="Nature">
        <title>Giant virus diversity and host interactions through global metagenomics.</title>
        <authorList>
            <person name="Schulz F."/>
            <person name="Roux S."/>
            <person name="Paez-Espino D."/>
            <person name="Jungbluth S."/>
            <person name="Walsh D.A."/>
            <person name="Denef V.J."/>
            <person name="McMahon K.D."/>
            <person name="Konstantinidis K.T."/>
            <person name="Eloe-Fadrosh E.A."/>
            <person name="Kyrpides N.C."/>
            <person name="Woyke T."/>
        </authorList>
    </citation>
    <scope>NUCLEOTIDE SEQUENCE</scope>
    <source>
        <strain evidence="3">GVMAG-M-3300023174-134</strain>
    </source>
</reference>
<protein>
    <submittedName>
        <fullName evidence="3">Uncharacterized protein</fullName>
    </submittedName>
</protein>
<keyword evidence="2" id="KW-0472">Membrane</keyword>
<keyword evidence="2" id="KW-0812">Transmembrane</keyword>
<dbReference type="AlphaFoldDB" id="A0A6C0DBF7"/>
<sequence length="254" mass="30496">MGIRDFFRSVKNTVRNVFTSVKNFAAKQAQDASENTRIFIIKKDLSRYESDNSNLRSDINNLNNNIRYVENTKRPIVTRLNRDINYYTGEIDRNYDKFLKISENTAATNLRMSEISKYNDELQKDTLNFKLVDINTKKNIYNLINSENNLIEKNNLELIKDIDKNNQKYTYSLEQYNEIENINTLFFILFYFLFLIFLFIIIFKTNYSLLSKIIFCLIMLLYPYIIYVIETLFFNIVYFVYLYTFSIFTIENIH</sequence>
<keyword evidence="1" id="KW-0175">Coiled coil</keyword>
<feature type="transmembrane region" description="Helical" evidence="2">
    <location>
        <begin position="182"/>
        <end position="202"/>
    </location>
</feature>
<evidence type="ECO:0000256" key="2">
    <source>
        <dbReference type="SAM" id="Phobius"/>
    </source>
</evidence>
<feature type="coiled-coil region" evidence="1">
    <location>
        <begin position="45"/>
        <end position="72"/>
    </location>
</feature>
<keyword evidence="2" id="KW-1133">Transmembrane helix</keyword>
<evidence type="ECO:0000256" key="1">
    <source>
        <dbReference type="SAM" id="Coils"/>
    </source>
</evidence>
<organism evidence="3">
    <name type="scientific">viral metagenome</name>
    <dbReference type="NCBI Taxonomy" id="1070528"/>
    <lineage>
        <taxon>unclassified sequences</taxon>
        <taxon>metagenomes</taxon>
        <taxon>organismal metagenomes</taxon>
    </lineage>
</organism>
<accession>A0A6C0DBF7</accession>
<dbReference type="EMBL" id="MN739577">
    <property type="protein sequence ID" value="QHT13837.1"/>
    <property type="molecule type" value="Genomic_DNA"/>
</dbReference>